<feature type="chain" id="PRO_5042853047" evidence="1">
    <location>
        <begin position="23"/>
        <end position="164"/>
    </location>
</feature>
<evidence type="ECO:0000256" key="1">
    <source>
        <dbReference type="SAM" id="SignalP"/>
    </source>
</evidence>
<proteinExistence type="predicted"/>
<evidence type="ECO:0000313" key="3">
    <source>
        <dbReference type="Proteomes" id="UP001327560"/>
    </source>
</evidence>
<gene>
    <name evidence="2" type="ORF">Cni_G23571</name>
</gene>
<dbReference type="InterPro" id="IPR009798">
    <property type="entry name" value="Wun1-like"/>
</dbReference>
<organism evidence="2 3">
    <name type="scientific">Canna indica</name>
    <name type="common">Indian-shot</name>
    <dbReference type="NCBI Taxonomy" id="4628"/>
    <lineage>
        <taxon>Eukaryota</taxon>
        <taxon>Viridiplantae</taxon>
        <taxon>Streptophyta</taxon>
        <taxon>Embryophyta</taxon>
        <taxon>Tracheophyta</taxon>
        <taxon>Spermatophyta</taxon>
        <taxon>Magnoliopsida</taxon>
        <taxon>Liliopsida</taxon>
        <taxon>Zingiberales</taxon>
        <taxon>Cannaceae</taxon>
        <taxon>Canna</taxon>
    </lineage>
</organism>
<sequence>MHVIVRMIASSCWLIVPMASKAVVESLYEALSRGDAAAAAALMAEDVEWWFHGPRRCQYMRRLLTGEVAHRDFRFRPRRVAEVGRGWVVAEGWEGKHAYWVHAWAVEGGVITRFREYFNTAVTVQEVRPPAVSPENSHSSAAAVWQSEVRAHRGRSLPGLVLAI</sequence>
<dbReference type="AlphaFoldDB" id="A0AAQ3QNR0"/>
<name>A0AAQ3QNR0_9LILI</name>
<accession>A0AAQ3QNR0</accession>
<dbReference type="Proteomes" id="UP001327560">
    <property type="component" value="Chromosome 7"/>
</dbReference>
<dbReference type="Pfam" id="PF07107">
    <property type="entry name" value="WI12"/>
    <property type="match status" value="1"/>
</dbReference>
<dbReference type="SUPFAM" id="SSF54427">
    <property type="entry name" value="NTF2-like"/>
    <property type="match status" value="1"/>
</dbReference>
<protein>
    <submittedName>
        <fullName evidence="2">Wound-induced protein 1-like</fullName>
    </submittedName>
</protein>
<dbReference type="InterPro" id="IPR032710">
    <property type="entry name" value="NTF2-like_dom_sf"/>
</dbReference>
<keyword evidence="1" id="KW-0732">Signal</keyword>
<evidence type="ECO:0000313" key="2">
    <source>
        <dbReference type="EMBL" id="WOL14790.1"/>
    </source>
</evidence>
<keyword evidence="3" id="KW-1185">Reference proteome</keyword>
<dbReference type="PANTHER" id="PTHR33703:SF16">
    <property type="entry name" value="OS05G0342100 PROTEIN"/>
    <property type="match status" value="1"/>
</dbReference>
<dbReference type="Gene3D" id="3.10.450.50">
    <property type="match status" value="1"/>
</dbReference>
<reference evidence="2 3" key="1">
    <citation type="submission" date="2023-10" db="EMBL/GenBank/DDBJ databases">
        <title>Chromosome-scale genome assembly provides insights into flower coloration mechanisms of Canna indica.</title>
        <authorList>
            <person name="Li C."/>
        </authorList>
    </citation>
    <scope>NUCLEOTIDE SEQUENCE [LARGE SCALE GENOMIC DNA]</scope>
    <source>
        <tissue evidence="2">Flower</tissue>
    </source>
</reference>
<dbReference type="PANTHER" id="PTHR33703">
    <property type="entry name" value="OS07G0691300 PROTEIN"/>
    <property type="match status" value="1"/>
</dbReference>
<dbReference type="EMBL" id="CP136896">
    <property type="protein sequence ID" value="WOL14790.1"/>
    <property type="molecule type" value="Genomic_DNA"/>
</dbReference>
<feature type="signal peptide" evidence="1">
    <location>
        <begin position="1"/>
        <end position="22"/>
    </location>
</feature>